<keyword evidence="2" id="KW-1185">Reference proteome</keyword>
<organism evidence="1 2">
    <name type="scientific">Micromonospora pattaloongensis</name>
    <dbReference type="NCBI Taxonomy" id="405436"/>
    <lineage>
        <taxon>Bacteria</taxon>
        <taxon>Bacillati</taxon>
        <taxon>Actinomycetota</taxon>
        <taxon>Actinomycetes</taxon>
        <taxon>Micromonosporales</taxon>
        <taxon>Micromonosporaceae</taxon>
        <taxon>Micromonospora</taxon>
    </lineage>
</organism>
<protein>
    <submittedName>
        <fullName evidence="1">Uncharacterized protein</fullName>
    </submittedName>
</protein>
<dbReference type="STRING" id="405436.SAMN05444365_101878"/>
<name>A0A1H3HMW4_9ACTN</name>
<reference evidence="2" key="1">
    <citation type="submission" date="2016-10" db="EMBL/GenBank/DDBJ databases">
        <authorList>
            <person name="Varghese N."/>
            <person name="Submissions S."/>
        </authorList>
    </citation>
    <scope>NUCLEOTIDE SEQUENCE [LARGE SCALE GENOMIC DNA]</scope>
    <source>
        <strain evidence="2">DSM 45245</strain>
    </source>
</reference>
<evidence type="ECO:0000313" key="1">
    <source>
        <dbReference type="EMBL" id="SDY16009.1"/>
    </source>
</evidence>
<evidence type="ECO:0000313" key="2">
    <source>
        <dbReference type="Proteomes" id="UP000242415"/>
    </source>
</evidence>
<dbReference type="Proteomes" id="UP000242415">
    <property type="component" value="Unassembled WGS sequence"/>
</dbReference>
<sequence length="73" mass="8395">MRRWKWFQRRDEPVDMVGPATSYARRRGASAPGCAPTERPAWDAVTLMISDTPLITMGMRQLYGIRQRPMDPS</sequence>
<accession>A0A1H3HMW4</accession>
<dbReference type="AlphaFoldDB" id="A0A1H3HMW4"/>
<dbReference type="EMBL" id="FNPH01000001">
    <property type="protein sequence ID" value="SDY16009.1"/>
    <property type="molecule type" value="Genomic_DNA"/>
</dbReference>
<gene>
    <name evidence="1" type="ORF">SAMN05444365_101878</name>
</gene>
<proteinExistence type="predicted"/>